<dbReference type="AlphaFoldDB" id="R7TXF2"/>
<dbReference type="EMBL" id="AMQN01002378">
    <property type="status" value="NOT_ANNOTATED_CDS"/>
    <property type="molecule type" value="Genomic_DNA"/>
</dbReference>
<accession>R7TXF2</accession>
<evidence type="ECO:0000313" key="3">
    <source>
        <dbReference type="EnsemblMetazoa" id="CapteP197330"/>
    </source>
</evidence>
<proteinExistence type="predicted"/>
<feature type="transmembrane region" description="Helical" evidence="1">
    <location>
        <begin position="31"/>
        <end position="49"/>
    </location>
</feature>
<reference evidence="2 4" key="2">
    <citation type="journal article" date="2013" name="Nature">
        <title>Insights into bilaterian evolution from three spiralian genomes.</title>
        <authorList>
            <person name="Simakov O."/>
            <person name="Marletaz F."/>
            <person name="Cho S.J."/>
            <person name="Edsinger-Gonzales E."/>
            <person name="Havlak P."/>
            <person name="Hellsten U."/>
            <person name="Kuo D.H."/>
            <person name="Larsson T."/>
            <person name="Lv J."/>
            <person name="Arendt D."/>
            <person name="Savage R."/>
            <person name="Osoegawa K."/>
            <person name="de Jong P."/>
            <person name="Grimwood J."/>
            <person name="Chapman J.A."/>
            <person name="Shapiro H."/>
            <person name="Aerts A."/>
            <person name="Otillar R.P."/>
            <person name="Terry A.Y."/>
            <person name="Boore J.L."/>
            <person name="Grigoriev I.V."/>
            <person name="Lindberg D.R."/>
            <person name="Seaver E.C."/>
            <person name="Weisblat D.A."/>
            <person name="Putnam N.H."/>
            <person name="Rokhsar D.S."/>
        </authorList>
    </citation>
    <scope>NUCLEOTIDE SEQUENCE</scope>
    <source>
        <strain evidence="2 4">I ESC-2004</strain>
    </source>
</reference>
<dbReference type="EnsemblMetazoa" id="CapteT197330">
    <property type="protein sequence ID" value="CapteP197330"/>
    <property type="gene ID" value="CapteG197330"/>
</dbReference>
<keyword evidence="1" id="KW-1133">Transmembrane helix</keyword>
<reference evidence="4" key="1">
    <citation type="submission" date="2012-12" db="EMBL/GenBank/DDBJ databases">
        <authorList>
            <person name="Hellsten U."/>
            <person name="Grimwood J."/>
            <person name="Chapman J.A."/>
            <person name="Shapiro H."/>
            <person name="Aerts A."/>
            <person name="Otillar R.P."/>
            <person name="Terry A.Y."/>
            <person name="Boore J.L."/>
            <person name="Simakov O."/>
            <person name="Marletaz F."/>
            <person name="Cho S.-J."/>
            <person name="Edsinger-Gonzales E."/>
            <person name="Havlak P."/>
            <person name="Kuo D.-H."/>
            <person name="Larsson T."/>
            <person name="Lv J."/>
            <person name="Arendt D."/>
            <person name="Savage R."/>
            <person name="Osoegawa K."/>
            <person name="de Jong P."/>
            <person name="Lindberg D.R."/>
            <person name="Seaver E.C."/>
            <person name="Weisblat D.A."/>
            <person name="Putnam N.H."/>
            <person name="Grigoriev I.V."/>
            <person name="Rokhsar D.S."/>
        </authorList>
    </citation>
    <scope>NUCLEOTIDE SEQUENCE</scope>
    <source>
        <strain evidence="4">I ESC-2004</strain>
    </source>
</reference>
<dbReference type="EMBL" id="KB309044">
    <property type="protein sequence ID" value="ELT95655.1"/>
    <property type="molecule type" value="Genomic_DNA"/>
</dbReference>
<keyword evidence="1" id="KW-0472">Membrane</keyword>
<evidence type="ECO:0000313" key="4">
    <source>
        <dbReference type="Proteomes" id="UP000014760"/>
    </source>
</evidence>
<sequence>MSWVISIMELMKLEIKRRLLAASSTLPIRKILPIFILLLTNALFGIVMFRHYKWDRENVVDIHDADELFMALEDRISAKERQFDWRSVLDDVKMTTSQLDTLDKNVYPTSKFKGMDSESIARLIEDKLTEIMKREEHNMKTLSSTLVAVTKSYTTNPTSAITPNPLHANKARYHRATTDR</sequence>
<gene>
    <name evidence="2" type="ORF">CAPTEDRAFT_197330</name>
</gene>
<dbReference type="EMBL" id="AMQN01002379">
    <property type="status" value="NOT_ANNOTATED_CDS"/>
    <property type="molecule type" value="Genomic_DNA"/>
</dbReference>
<evidence type="ECO:0000256" key="1">
    <source>
        <dbReference type="SAM" id="Phobius"/>
    </source>
</evidence>
<protein>
    <submittedName>
        <fullName evidence="2 3">Uncharacterized protein</fullName>
    </submittedName>
</protein>
<name>R7TXF2_CAPTE</name>
<keyword evidence="4" id="KW-1185">Reference proteome</keyword>
<reference evidence="3" key="3">
    <citation type="submission" date="2015-06" db="UniProtKB">
        <authorList>
            <consortium name="EnsemblMetazoa"/>
        </authorList>
    </citation>
    <scope>IDENTIFICATION</scope>
</reference>
<organism evidence="2">
    <name type="scientific">Capitella teleta</name>
    <name type="common">Polychaete worm</name>
    <dbReference type="NCBI Taxonomy" id="283909"/>
    <lineage>
        <taxon>Eukaryota</taxon>
        <taxon>Metazoa</taxon>
        <taxon>Spiralia</taxon>
        <taxon>Lophotrochozoa</taxon>
        <taxon>Annelida</taxon>
        <taxon>Polychaeta</taxon>
        <taxon>Sedentaria</taxon>
        <taxon>Scolecida</taxon>
        <taxon>Capitellidae</taxon>
        <taxon>Capitella</taxon>
    </lineage>
</organism>
<dbReference type="Proteomes" id="UP000014760">
    <property type="component" value="Unassembled WGS sequence"/>
</dbReference>
<evidence type="ECO:0000313" key="2">
    <source>
        <dbReference type="EMBL" id="ELT95655.1"/>
    </source>
</evidence>
<dbReference type="HOGENOM" id="CLU_1497636_0_0_1"/>
<keyword evidence="1" id="KW-0812">Transmembrane</keyword>